<protein>
    <submittedName>
        <fullName evidence="2">Uncharacterized protein</fullName>
    </submittedName>
</protein>
<dbReference type="Proteomes" id="UP000094969">
    <property type="component" value="Chromosome"/>
</dbReference>
<feature type="transmembrane region" description="Helical" evidence="1">
    <location>
        <begin position="394"/>
        <end position="417"/>
    </location>
</feature>
<evidence type="ECO:0000313" key="3">
    <source>
        <dbReference type="Proteomes" id="UP000094969"/>
    </source>
</evidence>
<gene>
    <name evidence="2" type="ORF">BHK69_14830</name>
</gene>
<feature type="transmembrane region" description="Helical" evidence="1">
    <location>
        <begin position="12"/>
        <end position="31"/>
    </location>
</feature>
<feature type="transmembrane region" description="Helical" evidence="1">
    <location>
        <begin position="67"/>
        <end position="100"/>
    </location>
</feature>
<feature type="transmembrane region" description="Helical" evidence="1">
    <location>
        <begin position="360"/>
        <end position="382"/>
    </location>
</feature>
<feature type="transmembrane region" description="Helical" evidence="1">
    <location>
        <begin position="299"/>
        <end position="316"/>
    </location>
</feature>
<organism evidence="2 3">
    <name type="scientific">Bosea vaviloviae</name>
    <dbReference type="NCBI Taxonomy" id="1526658"/>
    <lineage>
        <taxon>Bacteria</taxon>
        <taxon>Pseudomonadati</taxon>
        <taxon>Pseudomonadota</taxon>
        <taxon>Alphaproteobacteria</taxon>
        <taxon>Hyphomicrobiales</taxon>
        <taxon>Boseaceae</taxon>
        <taxon>Bosea</taxon>
    </lineage>
</organism>
<feature type="transmembrane region" description="Helical" evidence="1">
    <location>
        <begin position="328"/>
        <end position="348"/>
    </location>
</feature>
<feature type="transmembrane region" description="Helical" evidence="1">
    <location>
        <begin position="37"/>
        <end position="55"/>
    </location>
</feature>
<evidence type="ECO:0000313" key="2">
    <source>
        <dbReference type="EMBL" id="AOO81560.1"/>
    </source>
</evidence>
<dbReference type="AlphaFoldDB" id="A0A1D7U2G6"/>
<feature type="transmembrane region" description="Helical" evidence="1">
    <location>
        <begin position="148"/>
        <end position="172"/>
    </location>
</feature>
<accession>A0A1D7U2G6</accession>
<name>A0A1D7U2G6_9HYPH</name>
<dbReference type="EMBL" id="CP017147">
    <property type="protein sequence ID" value="AOO81560.1"/>
    <property type="molecule type" value="Genomic_DNA"/>
</dbReference>
<keyword evidence="1" id="KW-0472">Membrane</keyword>
<sequence>MTARPSTARPRRWLQARLGLAAGLVLLADLLFYGHALGISLAYFLVVLAAASLLANPVRAGGRSRALALLLLGAGLLAIVEAVDLLSASLAILSTAIFAVMMSQQRQACWQEQMREARRMLLAGAFRLLGDIGRVSRLSALRGKAPGGLSWVTSWIIPLIFLSVFATLFASANPLLESWLRRIDLRLLLNLLSPWRILFWLLILCLIWPMLHVRAARKRKAAQEQAAQELAAQEVAAPALKALAPDPYGLFGDAAILRSLVLFNALFAVQTCLDIAYLWGGVALPNGMSYAAYAHRGAYPLVVTALLAAVFVMIAMRPSGPSERRSAIRPLVLAWVGQNIMLMVSSLLRLDLYVAAYSLTWLRLAAFIWMLLVAIGLVLIVIQISGRKSTNWLVSANAATLALTLYGFCFVNTPAVIANYNFRHSQELRGTGPRLDVLYLTSLGPQAIPALDRYAPRIAAVERAIPGSSWSWNVNRLPGIRDRMTGEHLAEQGDWRAWGFRAWRLSRYLANTPDAPFGVNRSPATPGQ</sequence>
<dbReference type="Pfam" id="PF13687">
    <property type="entry name" value="DUF4153"/>
    <property type="match status" value="1"/>
</dbReference>
<keyword evidence="3" id="KW-1185">Reference proteome</keyword>
<dbReference type="STRING" id="1526658.BHK69_14830"/>
<dbReference type="InterPro" id="IPR025291">
    <property type="entry name" value="DUF4153"/>
</dbReference>
<feature type="transmembrane region" description="Helical" evidence="1">
    <location>
        <begin position="260"/>
        <end position="279"/>
    </location>
</feature>
<feature type="transmembrane region" description="Helical" evidence="1">
    <location>
        <begin position="192"/>
        <end position="211"/>
    </location>
</feature>
<reference evidence="2 3" key="1">
    <citation type="journal article" date="2015" name="Antonie Van Leeuwenhoek">
        <title>Bosea vaviloviae sp. nov., a new species of slow-growing rhizobia isolated from nodules of the relict species Vavilovia formosa (Stev.) Fed.</title>
        <authorList>
            <person name="Safronova V.I."/>
            <person name="Kuznetsova I.G."/>
            <person name="Sazanova A.L."/>
            <person name="Kimeklis A.K."/>
            <person name="Belimov A.A."/>
            <person name="Andronov E.E."/>
            <person name="Pinaev A.G."/>
            <person name="Chizhevskaya E.P."/>
            <person name="Pukhaev A.R."/>
            <person name="Popov K.P."/>
            <person name="Willems A."/>
            <person name="Tikhonovich I.A."/>
        </authorList>
    </citation>
    <scope>NUCLEOTIDE SEQUENCE [LARGE SCALE GENOMIC DNA]</scope>
    <source>
        <strain evidence="2 3">Vaf18</strain>
    </source>
</reference>
<proteinExistence type="predicted"/>
<keyword evidence="1" id="KW-1133">Transmembrane helix</keyword>
<keyword evidence="1" id="KW-0812">Transmembrane</keyword>
<dbReference type="KEGG" id="bvv:BHK69_14830"/>
<evidence type="ECO:0000256" key="1">
    <source>
        <dbReference type="SAM" id="Phobius"/>
    </source>
</evidence>